<feature type="domain" description="TNase-like" evidence="1">
    <location>
        <begin position="14"/>
        <end position="133"/>
    </location>
</feature>
<dbReference type="EMBL" id="RCTF01000013">
    <property type="protein sequence ID" value="RLP76300.1"/>
    <property type="molecule type" value="Genomic_DNA"/>
</dbReference>
<keyword evidence="3" id="KW-1185">Reference proteome</keyword>
<sequence>MLAGLAVLADWLLKEDISGTARAADGDTLVLDGAHVRLKGMDAPELAQTCTRDGKDWPCGREAKAALAAALKRGAVACTFSERDDYDRPLAQCTVAGADLGALMVRQGLAVAFGAYHAEEAEARAARRGLWAGSFQRPAGYRADHRR</sequence>
<name>A0A3L7A8Z2_9HYPH</name>
<gene>
    <name evidence="2" type="ORF">D9R14_15480</name>
</gene>
<dbReference type="Gene3D" id="2.40.50.90">
    <property type="match status" value="1"/>
</dbReference>
<dbReference type="InterPro" id="IPR016071">
    <property type="entry name" value="Staphylococal_nuclease_OB-fold"/>
</dbReference>
<comment type="caution">
    <text evidence="2">The sequence shown here is derived from an EMBL/GenBank/DDBJ whole genome shotgun (WGS) entry which is preliminary data.</text>
</comment>
<dbReference type="PANTHER" id="PTHR12302:SF26">
    <property type="entry name" value="BLR1266 PROTEIN"/>
    <property type="match status" value="1"/>
</dbReference>
<dbReference type="SUPFAM" id="SSF50199">
    <property type="entry name" value="Staphylococcal nuclease"/>
    <property type="match status" value="1"/>
</dbReference>
<dbReference type="PROSITE" id="PS50830">
    <property type="entry name" value="TNASE_3"/>
    <property type="match status" value="1"/>
</dbReference>
<dbReference type="InterPro" id="IPR035437">
    <property type="entry name" value="SNase_OB-fold_sf"/>
</dbReference>
<dbReference type="PANTHER" id="PTHR12302">
    <property type="entry name" value="EBNA2 BINDING PROTEIN P100"/>
    <property type="match status" value="1"/>
</dbReference>
<dbReference type="AlphaFoldDB" id="A0A3L7A8Z2"/>
<evidence type="ECO:0000313" key="3">
    <source>
        <dbReference type="Proteomes" id="UP000269692"/>
    </source>
</evidence>
<protein>
    <submittedName>
        <fullName evidence="2">Thermonuclease family protein</fullName>
    </submittedName>
</protein>
<organism evidence="2 3">
    <name type="scientific">Xanthobacter tagetidis</name>
    <dbReference type="NCBI Taxonomy" id="60216"/>
    <lineage>
        <taxon>Bacteria</taxon>
        <taxon>Pseudomonadati</taxon>
        <taxon>Pseudomonadota</taxon>
        <taxon>Alphaproteobacteria</taxon>
        <taxon>Hyphomicrobiales</taxon>
        <taxon>Xanthobacteraceae</taxon>
        <taxon>Xanthobacter</taxon>
    </lineage>
</organism>
<reference evidence="2 3" key="1">
    <citation type="submission" date="2018-10" db="EMBL/GenBank/DDBJ databases">
        <title>Xanthobacter tagetidis genome sequencing and assembly.</title>
        <authorList>
            <person name="Maclea K.S."/>
            <person name="Goen A.E."/>
            <person name="Fatima S.A."/>
        </authorList>
    </citation>
    <scope>NUCLEOTIDE SEQUENCE [LARGE SCALE GENOMIC DNA]</scope>
    <source>
        <strain evidence="2 3">ATCC 700314</strain>
    </source>
</reference>
<dbReference type="SMART" id="SM00318">
    <property type="entry name" value="SNc"/>
    <property type="match status" value="1"/>
</dbReference>
<accession>A0A3L7A8Z2</accession>
<dbReference type="Pfam" id="PF00565">
    <property type="entry name" value="SNase"/>
    <property type="match status" value="1"/>
</dbReference>
<dbReference type="OrthoDB" id="9805504at2"/>
<evidence type="ECO:0000313" key="2">
    <source>
        <dbReference type="EMBL" id="RLP76300.1"/>
    </source>
</evidence>
<evidence type="ECO:0000259" key="1">
    <source>
        <dbReference type="PROSITE" id="PS50830"/>
    </source>
</evidence>
<proteinExistence type="predicted"/>
<dbReference type="Proteomes" id="UP000269692">
    <property type="component" value="Unassembled WGS sequence"/>
</dbReference>